<dbReference type="InterPro" id="IPR041500">
    <property type="entry name" value="RecC_C"/>
</dbReference>
<dbReference type="PATRIC" id="fig|762836.4.peg.698"/>
<dbReference type="NCBIfam" id="TIGR01450">
    <property type="entry name" value="recC"/>
    <property type="match status" value="1"/>
</dbReference>
<dbReference type="GO" id="GO:0003678">
    <property type="term" value="F:DNA helicase activity"/>
    <property type="evidence" value="ECO:0007669"/>
    <property type="project" value="UniProtKB-UniRule"/>
</dbReference>
<evidence type="ECO:0000256" key="3">
    <source>
        <dbReference type="ARBA" id="ARBA00022763"/>
    </source>
</evidence>
<keyword evidence="6 10" id="KW-0269">Exonuclease</keyword>
<dbReference type="GO" id="GO:0000724">
    <property type="term" value="P:double-strand break repair via homologous recombination"/>
    <property type="evidence" value="ECO:0007669"/>
    <property type="project" value="UniProtKB-UniRule"/>
</dbReference>
<dbReference type="RefSeq" id="WP_070246366.1">
    <property type="nucleotide sequence ID" value="NZ_LROM01000047.1"/>
</dbReference>
<dbReference type="PANTHER" id="PTHR30591:SF1">
    <property type="entry name" value="RECBCD ENZYME SUBUNIT RECC"/>
    <property type="match status" value="1"/>
</dbReference>
<comment type="miscellaneous">
    <text evidence="10">In the RecBCD complex, RecB has a slow 3'-5' helicase, an exonuclease activity and loads RecA onto ssDNA, RecD has a fast 5'-3' helicase activity, while RecC stimulates the ATPase and processivity of the RecB helicase and contributes to recognition of the Chi site.</text>
</comment>
<dbReference type="HAMAP" id="MF_01486">
    <property type="entry name" value="RecC"/>
    <property type="match status" value="1"/>
</dbReference>
<accession>A0A1E7X638</accession>
<keyword evidence="13" id="KW-1185">Reference proteome</keyword>
<feature type="domain" description="RecC C-terminal" evidence="11">
    <location>
        <begin position="853"/>
        <end position="1088"/>
    </location>
</feature>
<evidence type="ECO:0000256" key="6">
    <source>
        <dbReference type="ARBA" id="ARBA00022839"/>
    </source>
</evidence>
<dbReference type="Gene3D" id="3.40.50.300">
    <property type="entry name" value="P-loop containing nucleotide triphosphate hydrolases"/>
    <property type="match status" value="2"/>
</dbReference>
<dbReference type="InterPro" id="IPR027417">
    <property type="entry name" value="P-loop_NTPase"/>
</dbReference>
<dbReference type="GO" id="GO:0008854">
    <property type="term" value="F:exodeoxyribonuclease V activity"/>
    <property type="evidence" value="ECO:0007669"/>
    <property type="project" value="InterPro"/>
</dbReference>
<dbReference type="EMBL" id="LROM01000047">
    <property type="protein sequence ID" value="OFA08528.1"/>
    <property type="molecule type" value="Genomic_DNA"/>
</dbReference>
<keyword evidence="1 10" id="KW-0540">Nuclease</keyword>
<sequence length="1162" mass="129098">MSSITPGLLILHGNQMEQLRAAVFQWLHNHPLGPLEPETFLVQSNGVAEWLKIALAEEMRVCAATRVALPARFLWETYRGMLGRERVPRRSAFDKGPLTWRLMRLLPTLLADPVFAPLRHFLADGEPERRLQLAERLADLYDQYQVYRADWLDDWAAGRDQLRCARGQVMPLPQAQCWQGQLWRAVIGDVEPHERALGRATVHTEFVRASATGELPLGRLPRRIVIFGVSALPYQTLEALATLARHTQVVLAVPNPCRYYWGDIIEGRDLLRSAYRRQQLRNGQDLGALPLEELHAHSHPLLASWGRQGRDFIRMLDEFDEAASAAAAADDDAGGGNTVPLRVDLFGDDAGETLLAQVQAAVRDLLPLSEHPHVPPAATDRSIEFHVTHSVQREVEVLHDQLLQMFADHARDGAPLRPRDVVVMVPDIDTFTAAIHAVFGQHRRSDARYIPFEIGDVNDRSVNPLLVALEWLLRLPQQRCRQSEIRDLLDVPALAARFGLGDDDLATLGQWIEGSGVRWGLDLEHRSGLGLGSAGEQNAWIFGVRRMLLGYASGGGREEGGRTASFAGIEPYGEVGGLDAALAGSLAQLVESLLYWRAALAQARTPADWGVQARALMAAFFKAGDEGDRLTLAQLDDALNNWLETCEGAQFEEVVPLAVLREAWLGLMDEPTLNHQFVSGGVTFCTLMPMRAVPFRVVCLLGMNDGDFPRRAPKADFDLLAWPGMARPGDRSRRDDDRYLMLEAVLAAREKLYISWVGRNVRDNSEQPPSVLVSQLCDYLQAGWQLKLEERTTEHALQPFSRRYFEHNGLLTYAREWRAAHDGTDTGAGVDGAEDAAPADVLPPFALDDKYRLKLGALAGFLRQPVRYFFRERLAVVFGEAAQLGDDEEPFSFNALERYLLEDTMLDDDADTEQLEDIADKLTERAGQLARQGALPIGLVGRQYQRQLVTSLAPVRHAWLTLRQRYSQPAPKLALSLDLGPVQLDDWLDQLRSDGASTVWLMQMSSRVADKQGRARGDKLIAMWIRQLAAAAAGLPVTGYLVARDMIVTMAPLAGDEAMQALRVLAALWRDGMDRPLPTACKTALALVGEGESKADPRTVYDGGFELQGENQDLCLARLWPDYSALSAQPDFERASQDLYGPLARWLEQCITMTPIDGGDAA</sequence>
<evidence type="ECO:0000256" key="4">
    <source>
        <dbReference type="ARBA" id="ARBA00022801"/>
    </source>
</evidence>
<evidence type="ECO:0000313" key="13">
    <source>
        <dbReference type="Proteomes" id="UP000175989"/>
    </source>
</evidence>
<dbReference type="PIRSF" id="PIRSF000980">
    <property type="entry name" value="RecC"/>
    <property type="match status" value="1"/>
</dbReference>
<dbReference type="AlphaFoldDB" id="A0A1E7X638"/>
<evidence type="ECO:0000256" key="2">
    <source>
        <dbReference type="ARBA" id="ARBA00022741"/>
    </source>
</evidence>
<keyword evidence="8 10" id="KW-0238">DNA-binding</keyword>
<dbReference type="SUPFAM" id="SSF52540">
    <property type="entry name" value="P-loop containing nucleoside triphosphate hydrolases"/>
    <property type="match status" value="2"/>
</dbReference>
<dbReference type="InterPro" id="IPR013986">
    <property type="entry name" value="DExx_box_DNA_helicase_dom_sf"/>
</dbReference>
<evidence type="ECO:0000313" key="12">
    <source>
        <dbReference type="EMBL" id="OFA08528.1"/>
    </source>
</evidence>
<evidence type="ECO:0000256" key="1">
    <source>
        <dbReference type="ARBA" id="ARBA00022722"/>
    </source>
</evidence>
<dbReference type="Gene3D" id="1.10.10.990">
    <property type="match status" value="1"/>
</dbReference>
<reference evidence="13" key="1">
    <citation type="journal article" date="2016" name="Front. Microbiol.">
        <title>Molecular Keys to the Janthinobacterium and Duganella spp. Interaction with the Plant Pathogen Fusarium graminearum.</title>
        <authorList>
            <person name="Haack F.S."/>
            <person name="Poehlein A."/>
            <person name="Kroger C."/>
            <person name="Voigt C.A."/>
            <person name="Piepenbring M."/>
            <person name="Bode H.B."/>
            <person name="Daniel R."/>
            <person name="Schafer W."/>
            <person name="Streit W.R."/>
        </authorList>
    </citation>
    <scope>NUCLEOTIDE SEQUENCE [LARGE SCALE GENOMIC DNA]</scope>
    <source>
        <strain evidence="13">T54</strain>
    </source>
</reference>
<dbReference type="OrthoDB" id="9762834at2"/>
<evidence type="ECO:0000259" key="11">
    <source>
        <dbReference type="Pfam" id="PF17946"/>
    </source>
</evidence>
<evidence type="ECO:0000256" key="9">
    <source>
        <dbReference type="ARBA" id="ARBA00023204"/>
    </source>
</evidence>
<evidence type="ECO:0000256" key="7">
    <source>
        <dbReference type="ARBA" id="ARBA00022840"/>
    </source>
</evidence>
<keyword evidence="5 10" id="KW-0347">Helicase</keyword>
<keyword evidence="4 10" id="KW-0378">Hydrolase</keyword>
<dbReference type="Gene3D" id="3.40.50.10930">
    <property type="match status" value="1"/>
</dbReference>
<evidence type="ECO:0000256" key="5">
    <source>
        <dbReference type="ARBA" id="ARBA00022806"/>
    </source>
</evidence>
<dbReference type="InterPro" id="IPR011335">
    <property type="entry name" value="Restrct_endonuc-II-like"/>
</dbReference>
<dbReference type="Proteomes" id="UP000175989">
    <property type="component" value="Unassembled WGS sequence"/>
</dbReference>
<dbReference type="GO" id="GO:0009338">
    <property type="term" value="C:exodeoxyribonuclease V complex"/>
    <property type="evidence" value="ECO:0007669"/>
    <property type="project" value="InterPro"/>
</dbReference>
<name>A0A1E7X638_9BURK</name>
<comment type="subunit">
    <text evidence="10">Heterotrimer of RecB, RecC and RecD. All subunits contribute to DNA-binding.</text>
</comment>
<dbReference type="Pfam" id="PF04257">
    <property type="entry name" value="Exonuc_V_gamma"/>
    <property type="match status" value="1"/>
</dbReference>
<dbReference type="InterPro" id="IPR006697">
    <property type="entry name" value="RecC"/>
</dbReference>
<dbReference type="GO" id="GO:0005524">
    <property type="term" value="F:ATP binding"/>
    <property type="evidence" value="ECO:0007669"/>
    <property type="project" value="UniProtKB-UniRule"/>
</dbReference>
<proteinExistence type="inferred from homology"/>
<protein>
    <recommendedName>
        <fullName evidence="10">RecBCD enzyme subunit RecC</fullName>
    </recommendedName>
    <alternativeName>
        <fullName evidence="10">Exonuclease V subunit RecC</fullName>
        <shortName evidence="10">ExoV subunit RecC</shortName>
    </alternativeName>
    <alternativeName>
        <fullName evidence="10">Helicase/nuclease RecBCD subunit RecC</fullName>
    </alternativeName>
</protein>
<evidence type="ECO:0000256" key="8">
    <source>
        <dbReference type="ARBA" id="ARBA00023125"/>
    </source>
</evidence>
<organism evidence="12 13">
    <name type="scientific">Duganella phyllosphaerae</name>
    <dbReference type="NCBI Taxonomy" id="762836"/>
    <lineage>
        <taxon>Bacteria</taxon>
        <taxon>Pseudomonadati</taxon>
        <taxon>Pseudomonadota</taxon>
        <taxon>Betaproteobacteria</taxon>
        <taxon>Burkholderiales</taxon>
        <taxon>Oxalobacteraceae</taxon>
        <taxon>Telluria group</taxon>
        <taxon>Duganella</taxon>
    </lineage>
</organism>
<comment type="similarity">
    <text evidence="10">Belongs to the RecC family.</text>
</comment>
<dbReference type="GO" id="GO:0003677">
    <property type="term" value="F:DNA binding"/>
    <property type="evidence" value="ECO:0007669"/>
    <property type="project" value="UniProtKB-UniRule"/>
</dbReference>
<keyword evidence="3 10" id="KW-0227">DNA damage</keyword>
<gene>
    <name evidence="10 12" type="primary">recC</name>
    <name evidence="12" type="ORF">DUPY_06570</name>
</gene>
<evidence type="ECO:0000256" key="10">
    <source>
        <dbReference type="HAMAP-Rule" id="MF_01486"/>
    </source>
</evidence>
<keyword evidence="7 10" id="KW-0067">ATP-binding</keyword>
<comment type="function">
    <text evidence="10">A helicase/nuclease that prepares dsDNA breaks (DSB) for recombinational DNA repair. Binds to DSBs and unwinds DNA via a highly rapid and processive ATP-dependent bidirectional helicase activity. Unwinds dsDNA until it encounters a Chi (crossover hotspot instigator) sequence from the 3' direction. Cuts ssDNA a few nucleotides 3' to the Chi site. The properties and activities of the enzyme are changed at Chi. The Chi-altered holoenzyme produces a long 3'-ssDNA overhang and facilitates RecA-binding to the ssDNA for homologous DNA recombination and repair. Holoenzyme degrades any linearized DNA that is unable to undergo homologous recombination. In the holoenzyme this subunit recognizes the wild-type Chi sequence, and when added to isolated RecB increases its ATP-dependent helicase processivity.</text>
</comment>
<keyword evidence="9 10" id="KW-0234">DNA repair</keyword>
<dbReference type="Pfam" id="PF17946">
    <property type="entry name" value="RecC_C"/>
    <property type="match status" value="1"/>
</dbReference>
<dbReference type="SUPFAM" id="SSF52980">
    <property type="entry name" value="Restriction endonuclease-like"/>
    <property type="match status" value="1"/>
</dbReference>
<dbReference type="Gene3D" id="1.10.10.160">
    <property type="match status" value="1"/>
</dbReference>
<keyword evidence="2 10" id="KW-0547">Nucleotide-binding</keyword>
<comment type="caution">
    <text evidence="12">The sequence shown here is derived from an EMBL/GenBank/DDBJ whole genome shotgun (WGS) entry which is preliminary data.</text>
</comment>
<dbReference type="PANTHER" id="PTHR30591">
    <property type="entry name" value="RECBCD ENZYME SUBUNIT RECC"/>
    <property type="match status" value="1"/>
</dbReference>